<name>A0A0P1ETX0_9RHOB</name>
<dbReference type="OrthoDB" id="7877430at2"/>
<dbReference type="InterPro" id="IPR050557">
    <property type="entry name" value="RTX_toxin/Mannuronan_C5-epim"/>
</dbReference>
<dbReference type="PROSITE" id="PS00330">
    <property type="entry name" value="HEMOLYSIN_CALCIUM"/>
    <property type="match status" value="4"/>
</dbReference>
<dbReference type="STRING" id="321267.SHM7688_03396"/>
<dbReference type="SUPFAM" id="SSF51120">
    <property type="entry name" value="beta-Roll"/>
    <property type="match status" value="2"/>
</dbReference>
<gene>
    <name evidence="4" type="primary">hlyA_4</name>
    <name evidence="4" type="ORF">SHM7688_03396</name>
</gene>
<dbReference type="InterPro" id="IPR018511">
    <property type="entry name" value="Hemolysin-typ_Ca-bd_CS"/>
</dbReference>
<dbReference type="Gene3D" id="2.150.10.10">
    <property type="entry name" value="Serralysin-like metalloprotease, C-terminal"/>
    <property type="match status" value="4"/>
</dbReference>
<evidence type="ECO:0000313" key="4">
    <source>
        <dbReference type="EMBL" id="CUH53927.1"/>
    </source>
</evidence>
<proteinExistence type="predicted"/>
<dbReference type="GO" id="GO:0005576">
    <property type="term" value="C:extracellular region"/>
    <property type="evidence" value="ECO:0007669"/>
    <property type="project" value="UniProtKB-SubCell"/>
</dbReference>
<evidence type="ECO:0000256" key="3">
    <source>
        <dbReference type="SAM" id="MobiDB-lite"/>
    </source>
</evidence>
<evidence type="ECO:0000256" key="1">
    <source>
        <dbReference type="ARBA" id="ARBA00004613"/>
    </source>
</evidence>
<dbReference type="RefSeq" id="WP_058241091.1">
    <property type="nucleotide sequence ID" value="NZ_CYPW01000032.1"/>
</dbReference>
<dbReference type="PRINTS" id="PR00313">
    <property type="entry name" value="CABNDNGRPT"/>
</dbReference>
<dbReference type="InterPro" id="IPR001343">
    <property type="entry name" value="Hemolysn_Ca-bd"/>
</dbReference>
<feature type="region of interest" description="Disordered" evidence="3">
    <location>
        <begin position="59"/>
        <end position="81"/>
    </location>
</feature>
<dbReference type="GO" id="GO:0005509">
    <property type="term" value="F:calcium ion binding"/>
    <property type="evidence" value="ECO:0007669"/>
    <property type="project" value="InterPro"/>
</dbReference>
<evidence type="ECO:0000256" key="2">
    <source>
        <dbReference type="ARBA" id="ARBA00022525"/>
    </source>
</evidence>
<dbReference type="PANTHER" id="PTHR38340">
    <property type="entry name" value="S-LAYER PROTEIN"/>
    <property type="match status" value="1"/>
</dbReference>
<protein>
    <submittedName>
        <fullName evidence="4">Hemolysin, chromosomal</fullName>
    </submittedName>
</protein>
<keyword evidence="2" id="KW-0964">Secreted</keyword>
<comment type="subcellular location">
    <subcellularLocation>
        <location evidence="1">Secreted</location>
    </subcellularLocation>
</comment>
<accession>A0A0P1ETX0</accession>
<dbReference type="AlphaFoldDB" id="A0A0P1ETX0"/>
<keyword evidence="5" id="KW-1185">Reference proteome</keyword>
<dbReference type="Proteomes" id="UP000054823">
    <property type="component" value="Unassembled WGS sequence"/>
</dbReference>
<dbReference type="PANTHER" id="PTHR38340:SF1">
    <property type="entry name" value="S-LAYER PROTEIN"/>
    <property type="match status" value="1"/>
</dbReference>
<dbReference type="InterPro" id="IPR011049">
    <property type="entry name" value="Serralysin-like_metalloprot_C"/>
</dbReference>
<organism evidence="4 5">
    <name type="scientific">Shimia marina</name>
    <dbReference type="NCBI Taxonomy" id="321267"/>
    <lineage>
        <taxon>Bacteria</taxon>
        <taxon>Pseudomonadati</taxon>
        <taxon>Pseudomonadota</taxon>
        <taxon>Alphaproteobacteria</taxon>
        <taxon>Rhodobacterales</taxon>
        <taxon>Roseobacteraceae</taxon>
    </lineage>
</organism>
<evidence type="ECO:0000313" key="5">
    <source>
        <dbReference type="Proteomes" id="UP000054823"/>
    </source>
</evidence>
<dbReference type="Pfam" id="PF00353">
    <property type="entry name" value="HemolysinCabind"/>
    <property type="match status" value="4"/>
</dbReference>
<sequence length="328" mass="32948">MLAIIAITAVFGVGMMADMLSGYGLPDEGAADESEDPASDPSYMPSQAEFASADGLMSLTGDDDDFEGGAEDDTVLGEGGNDVLRGGNGADWLDGGAGNDTLMGGASGDALSGGAGEDYILGGAGEDAVTGGVGDDTIALGDNNDIYDGVGAGNLGFSEAGDDVVRGGAGNDFLRDFDGQDTLLGGLGNDTLNGTHPDSLDEMADVLEGGFGEDALVGDNGDTLTGGAGTDSFEVAFEFDQDRDAVVIADLDAANEVVTFAASDFGADAVMEWEAAFDPDSGTATILLSGSHTVEGTLVTLDQEPALILQNMTAESVTQLQVTLDYAA</sequence>
<reference evidence="4 5" key="1">
    <citation type="submission" date="2015-09" db="EMBL/GenBank/DDBJ databases">
        <authorList>
            <consortium name="Swine Surveillance"/>
        </authorList>
    </citation>
    <scope>NUCLEOTIDE SEQUENCE [LARGE SCALE GENOMIC DNA]</scope>
    <source>
        <strain evidence="4 5">CECT 7688</strain>
    </source>
</reference>
<dbReference type="EMBL" id="CYPW01000032">
    <property type="protein sequence ID" value="CUH53927.1"/>
    <property type="molecule type" value="Genomic_DNA"/>
</dbReference>
<feature type="compositionally biased region" description="Acidic residues" evidence="3">
    <location>
        <begin position="61"/>
        <end position="75"/>
    </location>
</feature>